<evidence type="ECO:0000313" key="4">
    <source>
        <dbReference type="Proteomes" id="UP000552700"/>
    </source>
</evidence>
<feature type="domain" description="SpoVT-AbrB" evidence="2">
    <location>
        <begin position="8"/>
        <end position="54"/>
    </location>
</feature>
<reference evidence="3 4" key="1">
    <citation type="submission" date="2020-08" db="EMBL/GenBank/DDBJ databases">
        <title>Genomic Encyclopedia of Type Strains, Phase IV (KMG-IV): sequencing the most valuable type-strain genomes for metagenomic binning, comparative biology and taxonomic classification.</title>
        <authorList>
            <person name="Goeker M."/>
        </authorList>
    </citation>
    <scope>NUCLEOTIDE SEQUENCE [LARGE SCALE GENOMIC DNA]</scope>
    <source>
        <strain evidence="3 4">DSM 102255</strain>
    </source>
</reference>
<accession>A0A841IW23</accession>
<dbReference type="InterPro" id="IPR037914">
    <property type="entry name" value="SpoVT-AbrB_sf"/>
</dbReference>
<dbReference type="EMBL" id="JACIJP010000001">
    <property type="protein sequence ID" value="MBB6122863.1"/>
    <property type="molecule type" value="Genomic_DNA"/>
</dbReference>
<dbReference type="SUPFAM" id="SSF89447">
    <property type="entry name" value="AbrB/MazE/MraZ-like"/>
    <property type="match status" value="1"/>
</dbReference>
<evidence type="ECO:0000313" key="3">
    <source>
        <dbReference type="EMBL" id="MBB6122863.1"/>
    </source>
</evidence>
<dbReference type="AlphaFoldDB" id="A0A841IW23"/>
<keyword evidence="4" id="KW-1185">Reference proteome</keyword>
<dbReference type="Gene3D" id="2.10.260.10">
    <property type="match status" value="1"/>
</dbReference>
<proteinExistence type="predicted"/>
<gene>
    <name evidence="3" type="ORF">FHS92_000570</name>
</gene>
<keyword evidence="1 3" id="KW-0238">DNA-binding</keyword>
<dbReference type="PROSITE" id="PS51740">
    <property type="entry name" value="SPOVT_ABRB"/>
    <property type="match status" value="1"/>
</dbReference>
<dbReference type="RefSeq" id="WP_221230863.1">
    <property type="nucleotide sequence ID" value="NZ_JACIJP010000001.1"/>
</dbReference>
<name>A0A841IW23_9SPHN</name>
<evidence type="ECO:0000259" key="2">
    <source>
        <dbReference type="PROSITE" id="PS51740"/>
    </source>
</evidence>
<dbReference type="InterPro" id="IPR007159">
    <property type="entry name" value="SpoVT-AbrB_dom"/>
</dbReference>
<dbReference type="GO" id="GO:0003677">
    <property type="term" value="F:DNA binding"/>
    <property type="evidence" value="ECO:0007669"/>
    <property type="project" value="UniProtKB-UniRule"/>
</dbReference>
<evidence type="ECO:0000256" key="1">
    <source>
        <dbReference type="PROSITE-ProRule" id="PRU01076"/>
    </source>
</evidence>
<protein>
    <submittedName>
        <fullName evidence="3">Bifunctional DNA-binding transcriptional regulator/antitoxin component of YhaV-PrlF toxin-antitoxin module</fullName>
    </submittedName>
</protein>
<dbReference type="SMART" id="SM00966">
    <property type="entry name" value="SpoVT_AbrB"/>
    <property type="match status" value="1"/>
</dbReference>
<sequence>MNAPMSNSNALTVTAKGQITLKKELLQHLGVTPGQKVEIHKTPGGSITVRAAQRTGKISDVFGMLKREGQRSISIEEMNEVIARGWAGQL</sequence>
<dbReference type="Pfam" id="PF04014">
    <property type="entry name" value="MazE_antitoxin"/>
    <property type="match status" value="1"/>
</dbReference>
<comment type="caution">
    <text evidence="3">The sequence shown here is derived from an EMBL/GenBank/DDBJ whole genome shotgun (WGS) entry which is preliminary data.</text>
</comment>
<dbReference type="Proteomes" id="UP000552700">
    <property type="component" value="Unassembled WGS sequence"/>
</dbReference>
<organism evidence="3 4">
    <name type="scientific">Sphingobium subterraneum</name>
    <dbReference type="NCBI Taxonomy" id="627688"/>
    <lineage>
        <taxon>Bacteria</taxon>
        <taxon>Pseudomonadati</taxon>
        <taxon>Pseudomonadota</taxon>
        <taxon>Alphaproteobacteria</taxon>
        <taxon>Sphingomonadales</taxon>
        <taxon>Sphingomonadaceae</taxon>
        <taxon>Sphingobium</taxon>
    </lineage>
</organism>